<reference evidence="1" key="1">
    <citation type="journal article" date="2020" name="Stud. Mycol.">
        <title>101 Dothideomycetes genomes: a test case for predicting lifestyles and emergence of pathogens.</title>
        <authorList>
            <person name="Haridas S."/>
            <person name="Albert R."/>
            <person name="Binder M."/>
            <person name="Bloem J."/>
            <person name="Labutti K."/>
            <person name="Salamov A."/>
            <person name="Andreopoulos B."/>
            <person name="Baker S."/>
            <person name="Barry K."/>
            <person name="Bills G."/>
            <person name="Bluhm B."/>
            <person name="Cannon C."/>
            <person name="Castanera R."/>
            <person name="Culley D."/>
            <person name="Daum C."/>
            <person name="Ezra D."/>
            <person name="Gonzalez J."/>
            <person name="Henrissat B."/>
            <person name="Kuo A."/>
            <person name="Liang C."/>
            <person name="Lipzen A."/>
            <person name="Lutzoni F."/>
            <person name="Magnuson J."/>
            <person name="Mondo S."/>
            <person name="Nolan M."/>
            <person name="Ohm R."/>
            <person name="Pangilinan J."/>
            <person name="Park H.-J."/>
            <person name="Ramirez L."/>
            <person name="Alfaro M."/>
            <person name="Sun H."/>
            <person name="Tritt A."/>
            <person name="Yoshinaga Y."/>
            <person name="Zwiers L.-H."/>
            <person name="Turgeon B."/>
            <person name="Goodwin S."/>
            <person name="Spatafora J."/>
            <person name="Crous P."/>
            <person name="Grigoriev I."/>
        </authorList>
    </citation>
    <scope>NUCLEOTIDE SEQUENCE</scope>
    <source>
        <strain evidence="1">CBS 123094</strain>
    </source>
</reference>
<dbReference type="AlphaFoldDB" id="A0A6A5WE54"/>
<gene>
    <name evidence="1" type="ORF">P154DRAFT_233655</name>
</gene>
<evidence type="ECO:0000313" key="1">
    <source>
        <dbReference type="EMBL" id="KAF1999089.1"/>
    </source>
</evidence>
<organism evidence="1 2">
    <name type="scientific">Amniculicola lignicola CBS 123094</name>
    <dbReference type="NCBI Taxonomy" id="1392246"/>
    <lineage>
        <taxon>Eukaryota</taxon>
        <taxon>Fungi</taxon>
        <taxon>Dikarya</taxon>
        <taxon>Ascomycota</taxon>
        <taxon>Pezizomycotina</taxon>
        <taxon>Dothideomycetes</taxon>
        <taxon>Pleosporomycetidae</taxon>
        <taxon>Pleosporales</taxon>
        <taxon>Amniculicolaceae</taxon>
        <taxon>Amniculicola</taxon>
    </lineage>
</organism>
<sequence>MNEHVQESAFPFQSLLHYLIPAEVDDCEIWRFAGVDDYFLAGNVFVPCLTLRYHKSCTVRFRRYPRISQRHRNHADSDLRYPRIRLSTKSFKMCASMLFDLPTIQNCPSRGCFHFSRFLLHRGSPSFSSPISPIPSSTSSDLTFCSSYLVDLCLN</sequence>
<protein>
    <submittedName>
        <fullName evidence="1">Uncharacterized protein</fullName>
    </submittedName>
</protein>
<dbReference type="Proteomes" id="UP000799779">
    <property type="component" value="Unassembled WGS sequence"/>
</dbReference>
<accession>A0A6A5WE54</accession>
<dbReference type="EMBL" id="ML977598">
    <property type="protein sequence ID" value="KAF1999089.1"/>
    <property type="molecule type" value="Genomic_DNA"/>
</dbReference>
<name>A0A6A5WE54_9PLEO</name>
<evidence type="ECO:0000313" key="2">
    <source>
        <dbReference type="Proteomes" id="UP000799779"/>
    </source>
</evidence>
<keyword evidence="2" id="KW-1185">Reference proteome</keyword>
<proteinExistence type="predicted"/>